<accession>A0A9X2VYA5</accession>
<proteinExistence type="predicted"/>
<sequence length="257" mass="28553">MHLGRGADLEQRVRGDGDPWLPTAVWVRLLASLGLPAATARTSLHRMDKGGYLDRAARDGVSGYAMSGAWHRFVAAGEPGWADRVDEQTRWLLVLFSVPEARRDLRHALRALPERSGLTPMGNGTWLGPEVLAPEVERVLRESELSGYADLFLAEHQGFGPGLAERCWNLDEAAREAGDFVRAVHEAANRHSAEHAFLDVVTLHNAWRRLQPRIPPLPSRMFPPNSGSWVKAETALKDLLTTRLPAARTWVDTLRAQ</sequence>
<keyword evidence="4" id="KW-1185">Reference proteome</keyword>
<evidence type="ECO:0000259" key="2">
    <source>
        <dbReference type="Pfam" id="PF20803"/>
    </source>
</evidence>
<dbReference type="InterPro" id="IPR012906">
    <property type="entry name" value="PaaX-like_N"/>
</dbReference>
<feature type="domain" description="Transcriptional repressor PaaX-like central Cas2-like" evidence="2">
    <location>
        <begin position="89"/>
        <end position="160"/>
    </location>
</feature>
<dbReference type="PANTHER" id="PTHR30319:SF1">
    <property type="entry name" value="TRANSCRIPTIONAL REPRESSOR PAAX"/>
    <property type="match status" value="1"/>
</dbReference>
<dbReference type="Pfam" id="PF07848">
    <property type="entry name" value="PaaX"/>
    <property type="match status" value="1"/>
</dbReference>
<gene>
    <name evidence="3" type="ORF">NZH93_47025</name>
</gene>
<evidence type="ECO:0000313" key="4">
    <source>
        <dbReference type="Proteomes" id="UP001141259"/>
    </source>
</evidence>
<dbReference type="InterPro" id="IPR048846">
    <property type="entry name" value="PaaX-like_central"/>
</dbReference>
<dbReference type="Gene3D" id="3.30.70.2650">
    <property type="match status" value="1"/>
</dbReference>
<dbReference type="PANTHER" id="PTHR30319">
    <property type="entry name" value="PHENYLACETIC ACID REGULATOR-RELATED TRANSCRIPTIONAL REPRESSOR"/>
    <property type="match status" value="1"/>
</dbReference>
<dbReference type="GO" id="GO:0006351">
    <property type="term" value="P:DNA-templated transcription"/>
    <property type="evidence" value="ECO:0007669"/>
    <property type="project" value="InterPro"/>
</dbReference>
<dbReference type="InterPro" id="IPR036388">
    <property type="entry name" value="WH-like_DNA-bd_sf"/>
</dbReference>
<comment type="caution">
    <text evidence="3">The sequence shown here is derived from an EMBL/GenBank/DDBJ whole genome shotgun (WGS) entry which is preliminary data.</text>
</comment>
<dbReference type="Proteomes" id="UP001141259">
    <property type="component" value="Unassembled WGS sequence"/>
</dbReference>
<dbReference type="RefSeq" id="WP_259629881.1">
    <property type="nucleotide sequence ID" value="NZ_JANYMP010000046.1"/>
</dbReference>
<dbReference type="Gene3D" id="1.10.10.10">
    <property type="entry name" value="Winged helix-like DNA-binding domain superfamily/Winged helix DNA-binding domain"/>
    <property type="match status" value="1"/>
</dbReference>
<dbReference type="PIRSF" id="PIRSF020623">
    <property type="entry name" value="PaaX"/>
    <property type="match status" value="1"/>
</dbReference>
<organism evidence="3 4">
    <name type="scientific">Umezawaea endophytica</name>
    <dbReference type="NCBI Taxonomy" id="1654476"/>
    <lineage>
        <taxon>Bacteria</taxon>
        <taxon>Bacillati</taxon>
        <taxon>Actinomycetota</taxon>
        <taxon>Actinomycetes</taxon>
        <taxon>Pseudonocardiales</taxon>
        <taxon>Pseudonocardiaceae</taxon>
        <taxon>Umezawaea</taxon>
    </lineage>
</organism>
<evidence type="ECO:0000259" key="1">
    <source>
        <dbReference type="Pfam" id="PF07848"/>
    </source>
</evidence>
<evidence type="ECO:0000313" key="3">
    <source>
        <dbReference type="EMBL" id="MCS7484432.1"/>
    </source>
</evidence>
<dbReference type="InterPro" id="IPR011965">
    <property type="entry name" value="PaaX_trns_reg"/>
</dbReference>
<reference evidence="3" key="1">
    <citation type="submission" date="2022-08" db="EMBL/GenBank/DDBJ databases">
        <authorList>
            <person name="Tistechok S."/>
            <person name="Samborskyy M."/>
            <person name="Roman I."/>
        </authorList>
    </citation>
    <scope>NUCLEOTIDE SEQUENCE</scope>
    <source>
        <strain evidence="3">DSM 103496</strain>
    </source>
</reference>
<dbReference type="EMBL" id="JANYMP010000046">
    <property type="protein sequence ID" value="MCS7484432.1"/>
    <property type="molecule type" value="Genomic_DNA"/>
</dbReference>
<feature type="domain" description="Transcriptional repressor PaaX-like N-terminal" evidence="1">
    <location>
        <begin position="27"/>
        <end position="68"/>
    </location>
</feature>
<name>A0A9X2VYA5_9PSEU</name>
<dbReference type="Pfam" id="PF20803">
    <property type="entry name" value="PaaX_M"/>
    <property type="match status" value="1"/>
</dbReference>
<protein>
    <recommendedName>
        <fullName evidence="5">PaaX family transcriptional regulator</fullName>
    </recommendedName>
</protein>
<dbReference type="AlphaFoldDB" id="A0A9X2VYA5"/>
<evidence type="ECO:0008006" key="5">
    <source>
        <dbReference type="Google" id="ProtNLM"/>
    </source>
</evidence>